<feature type="chain" id="PRO_5047274491" description="Pyrrolidone-carboxylate peptidase" evidence="1">
    <location>
        <begin position="25"/>
        <end position="386"/>
    </location>
</feature>
<evidence type="ECO:0000313" key="2">
    <source>
        <dbReference type="EMBL" id="WOT05596.1"/>
    </source>
</evidence>
<reference evidence="2 3" key="1">
    <citation type="submission" date="2023-10" db="EMBL/GenBank/DDBJ databases">
        <title>Complete genome sequence of Shewanella sp. DAU334.</title>
        <authorList>
            <person name="Lee Y.-S."/>
            <person name="Jeong H.-R."/>
            <person name="Hwang E.-J."/>
            <person name="Choi Y.-L."/>
            <person name="Kim G.-D."/>
        </authorList>
    </citation>
    <scope>NUCLEOTIDE SEQUENCE [LARGE SCALE GENOMIC DNA]</scope>
    <source>
        <strain evidence="2 3">DAU334</strain>
    </source>
</reference>
<dbReference type="RefSeq" id="WP_310469859.1">
    <property type="nucleotide sequence ID" value="NZ_CP136522.1"/>
</dbReference>
<keyword evidence="1" id="KW-0732">Signal</keyword>
<accession>A0ABZ0JZK4</accession>
<evidence type="ECO:0000313" key="3">
    <source>
        <dbReference type="Proteomes" id="UP001529491"/>
    </source>
</evidence>
<evidence type="ECO:0008006" key="4">
    <source>
        <dbReference type="Google" id="ProtNLM"/>
    </source>
</evidence>
<dbReference type="Gene3D" id="3.40.630.20">
    <property type="entry name" value="Peptidase C15, pyroglutamyl peptidase I-like"/>
    <property type="match status" value="1"/>
</dbReference>
<dbReference type="InterPro" id="IPR036440">
    <property type="entry name" value="Peptidase_C15-like_sf"/>
</dbReference>
<proteinExistence type="predicted"/>
<dbReference type="EMBL" id="CP136522">
    <property type="protein sequence ID" value="WOT05596.1"/>
    <property type="molecule type" value="Genomic_DNA"/>
</dbReference>
<evidence type="ECO:0000256" key="1">
    <source>
        <dbReference type="SAM" id="SignalP"/>
    </source>
</evidence>
<dbReference type="Proteomes" id="UP001529491">
    <property type="component" value="Chromosome"/>
</dbReference>
<gene>
    <name evidence="2" type="ORF">RGE70_01845</name>
</gene>
<protein>
    <recommendedName>
        <fullName evidence="4">Pyrrolidone-carboxylate peptidase</fullName>
    </recommendedName>
</protein>
<dbReference type="SUPFAM" id="SSF53182">
    <property type="entry name" value="Pyrrolidone carboxyl peptidase (pyroglutamate aminopeptidase)"/>
    <property type="match status" value="1"/>
</dbReference>
<keyword evidence="3" id="KW-1185">Reference proteome</keyword>
<name>A0ABZ0JZK4_9GAMM</name>
<sequence>MKTPSMALITSTLLMGLFSHSAIAQLDVEEARLPTAIEAMPNVVNRYQPLIADVSKQYAQQSDELNITQMIAAQGLRLWQRAVNDVQTGHIDDRALYWSRLAIRDVLKTQQPNFNMSAWQRDVLITAIEKNSRGLSDVKFNDDAHIKILLTGFDPFFLDRHIDQSNPSGLVALALDGYRFKVNGKQVQIETAMIPVRFADFDNGLIESLLTPIYRDNSADMIFTVSMGRDQFDIERFPGRNRSAAAPDNLNVLTGANKQAPIAPLFNGSALKGPEFVEFSLPIAAMQTAKGPWQINDNHTVSTLAKGEFQATSLSQLQNATSVEGSGGGYLSNEISYRAILLQNNFNSRIPVGHIHTPRIAAYNEQVERDIVEQVKAMVKKAAATL</sequence>
<organism evidence="2 3">
    <name type="scientific">Shewanella youngdeokensis</name>
    <dbReference type="NCBI Taxonomy" id="2999068"/>
    <lineage>
        <taxon>Bacteria</taxon>
        <taxon>Pseudomonadati</taxon>
        <taxon>Pseudomonadota</taxon>
        <taxon>Gammaproteobacteria</taxon>
        <taxon>Alteromonadales</taxon>
        <taxon>Shewanellaceae</taxon>
        <taxon>Shewanella</taxon>
    </lineage>
</organism>
<feature type="signal peptide" evidence="1">
    <location>
        <begin position="1"/>
        <end position="24"/>
    </location>
</feature>